<dbReference type="GO" id="GO:0070008">
    <property type="term" value="F:serine-type exopeptidase activity"/>
    <property type="evidence" value="ECO:0007669"/>
    <property type="project" value="InterPro"/>
</dbReference>
<dbReference type="InterPro" id="IPR008758">
    <property type="entry name" value="Peptidase_S28"/>
</dbReference>
<dbReference type="GO" id="GO:0005764">
    <property type="term" value="C:lysosome"/>
    <property type="evidence" value="ECO:0007669"/>
    <property type="project" value="TreeGrafter"/>
</dbReference>
<organism evidence="6 7">
    <name type="scientific">Sinocyclocheilus rhinocerous</name>
    <dbReference type="NCBI Taxonomy" id="307959"/>
    <lineage>
        <taxon>Eukaryota</taxon>
        <taxon>Metazoa</taxon>
        <taxon>Chordata</taxon>
        <taxon>Craniata</taxon>
        <taxon>Vertebrata</taxon>
        <taxon>Euteleostomi</taxon>
        <taxon>Actinopterygii</taxon>
        <taxon>Neopterygii</taxon>
        <taxon>Teleostei</taxon>
        <taxon>Ostariophysi</taxon>
        <taxon>Cypriniformes</taxon>
        <taxon>Cyprinidae</taxon>
        <taxon>Cyprininae</taxon>
        <taxon>Sinocyclocheilus</taxon>
    </lineage>
</organism>
<dbReference type="Gene3D" id="3.40.50.1820">
    <property type="entry name" value="alpha/beta hydrolase"/>
    <property type="match status" value="1"/>
</dbReference>
<evidence type="ECO:0000256" key="2">
    <source>
        <dbReference type="ARBA" id="ARBA00022670"/>
    </source>
</evidence>
<dbReference type="Pfam" id="PF05577">
    <property type="entry name" value="Peptidase_S28"/>
    <property type="match status" value="1"/>
</dbReference>
<evidence type="ECO:0000313" key="6">
    <source>
        <dbReference type="Ensembl" id="ENSSRHP00000035514.1"/>
    </source>
</evidence>
<sequence length="122" mass="14203">LGNVPCLDASHEKLVLELSNTTATSSYRLWFYQTCTEFGFYQTCEDTSCPFSRMLTIQSQTELCSRLFDIPQDRLPVHIDFTNQYYGGNQPQTQRVLYVNGNKSRWILLSLYQGTVMVIRWN</sequence>
<keyword evidence="7" id="KW-1185">Reference proteome</keyword>
<keyword evidence="2" id="KW-0645">Protease</keyword>
<keyword evidence="4" id="KW-0378">Hydrolase</keyword>
<name>A0A673ICV9_9TELE</name>
<dbReference type="GO" id="GO:0005768">
    <property type="term" value="C:endosome"/>
    <property type="evidence" value="ECO:0007669"/>
    <property type="project" value="TreeGrafter"/>
</dbReference>
<protein>
    <submittedName>
        <fullName evidence="6">Uncharacterized protein</fullName>
    </submittedName>
</protein>
<accession>A0A673ICV9</accession>
<proteinExistence type="inferred from homology"/>
<evidence type="ECO:0000256" key="4">
    <source>
        <dbReference type="ARBA" id="ARBA00022801"/>
    </source>
</evidence>
<evidence type="ECO:0000256" key="5">
    <source>
        <dbReference type="ARBA" id="ARBA00023180"/>
    </source>
</evidence>
<keyword evidence="3" id="KW-0732">Signal</keyword>
<dbReference type="Ensembl" id="ENSSRHT00000036550.1">
    <property type="protein sequence ID" value="ENSSRHP00000035514.1"/>
    <property type="gene ID" value="ENSSRHG00000018225.1"/>
</dbReference>
<dbReference type="AlphaFoldDB" id="A0A673ICV9"/>
<evidence type="ECO:0000256" key="1">
    <source>
        <dbReference type="ARBA" id="ARBA00011079"/>
    </source>
</evidence>
<comment type="similarity">
    <text evidence="1">Belongs to the peptidase S28 family.</text>
</comment>
<dbReference type="InterPro" id="IPR029058">
    <property type="entry name" value="AB_hydrolase_fold"/>
</dbReference>
<dbReference type="Proteomes" id="UP000472270">
    <property type="component" value="Unassembled WGS sequence"/>
</dbReference>
<dbReference type="PANTHER" id="PTHR11010">
    <property type="entry name" value="PROTEASE S28 PRO-X CARBOXYPEPTIDASE-RELATED"/>
    <property type="match status" value="1"/>
</dbReference>
<dbReference type="GO" id="GO:0008239">
    <property type="term" value="F:dipeptidyl-peptidase activity"/>
    <property type="evidence" value="ECO:0007669"/>
    <property type="project" value="TreeGrafter"/>
</dbReference>
<dbReference type="PANTHER" id="PTHR11010:SF11">
    <property type="entry name" value="THYMUS-SPECIFIC SERINE PROTEASE"/>
    <property type="match status" value="1"/>
</dbReference>
<reference evidence="6" key="1">
    <citation type="submission" date="2025-08" db="UniProtKB">
        <authorList>
            <consortium name="Ensembl"/>
        </authorList>
    </citation>
    <scope>IDENTIFICATION</scope>
</reference>
<dbReference type="GO" id="GO:0006508">
    <property type="term" value="P:proteolysis"/>
    <property type="evidence" value="ECO:0007669"/>
    <property type="project" value="UniProtKB-KW"/>
</dbReference>
<evidence type="ECO:0000256" key="3">
    <source>
        <dbReference type="ARBA" id="ARBA00022729"/>
    </source>
</evidence>
<evidence type="ECO:0000313" key="7">
    <source>
        <dbReference type="Proteomes" id="UP000472270"/>
    </source>
</evidence>
<keyword evidence="5" id="KW-0325">Glycoprotein</keyword>
<reference evidence="6" key="2">
    <citation type="submission" date="2025-09" db="UniProtKB">
        <authorList>
            <consortium name="Ensembl"/>
        </authorList>
    </citation>
    <scope>IDENTIFICATION</scope>
</reference>